<evidence type="ECO:0000259" key="8">
    <source>
        <dbReference type="PROSITE" id="PS50011"/>
    </source>
</evidence>
<dbReference type="AlphaFoldDB" id="A0A9X3AHK5"/>
<dbReference type="InterPro" id="IPR011009">
    <property type="entry name" value="Kinase-like_dom_sf"/>
</dbReference>
<reference evidence="10" key="1">
    <citation type="submission" date="2022-08" db="EMBL/GenBank/DDBJ databases">
        <authorList>
            <person name="Tistechok S."/>
            <person name="Samborskyy M."/>
            <person name="Roman I."/>
        </authorList>
    </citation>
    <scope>NUCLEOTIDE SEQUENCE</scope>
    <source>
        <strain evidence="10">DSM 103496</strain>
    </source>
</reference>
<dbReference type="PANTHER" id="PTHR43289:SF6">
    <property type="entry name" value="SERINE_THREONINE-PROTEIN KINASE NEKL-3"/>
    <property type="match status" value="1"/>
</dbReference>
<evidence type="ECO:0000256" key="7">
    <source>
        <dbReference type="SAM" id="MobiDB-lite"/>
    </source>
</evidence>
<keyword evidence="11" id="KW-1185">Reference proteome</keyword>
<evidence type="ECO:0000313" key="10">
    <source>
        <dbReference type="EMBL" id="MCS7479520.1"/>
    </source>
</evidence>
<dbReference type="Pfam" id="PF00553">
    <property type="entry name" value="CBM_2"/>
    <property type="match status" value="1"/>
</dbReference>
<evidence type="ECO:0000259" key="9">
    <source>
        <dbReference type="PROSITE" id="PS51173"/>
    </source>
</evidence>
<dbReference type="SUPFAM" id="SSF56112">
    <property type="entry name" value="Protein kinase-like (PK-like)"/>
    <property type="match status" value="1"/>
</dbReference>
<proteinExistence type="predicted"/>
<dbReference type="EC" id="2.7.11.1" evidence="1"/>
<organism evidence="10 11">
    <name type="scientific">Umezawaea endophytica</name>
    <dbReference type="NCBI Taxonomy" id="1654476"/>
    <lineage>
        <taxon>Bacteria</taxon>
        <taxon>Bacillati</taxon>
        <taxon>Actinomycetota</taxon>
        <taxon>Actinomycetes</taxon>
        <taxon>Pseudonocardiales</taxon>
        <taxon>Pseudonocardiaceae</taxon>
        <taxon>Umezawaea</taxon>
    </lineage>
</organism>
<dbReference type="SMART" id="SM00637">
    <property type="entry name" value="CBD_II"/>
    <property type="match status" value="1"/>
</dbReference>
<name>A0A9X3AHK5_9PSEU</name>
<dbReference type="Pfam" id="PF00069">
    <property type="entry name" value="Pkinase"/>
    <property type="match status" value="1"/>
</dbReference>
<dbReference type="EMBL" id="JANYMP010000010">
    <property type="protein sequence ID" value="MCS7479520.1"/>
    <property type="molecule type" value="Genomic_DNA"/>
</dbReference>
<accession>A0A9X3AHK5</accession>
<dbReference type="InterPro" id="IPR001919">
    <property type="entry name" value="CBD2"/>
</dbReference>
<sequence length="510" mass="52851">MPERDEVIAGRYRLVSQLGRGAAGVVWRAQDERLARVVAVKFFTATGSPDAVERVVREGRIAARLRHPHVVTVHDVVEHGGTPCLVMEYVPSKTLAEMIDERGPLPEALVVGVGWQVASALAAAHAAGIVHRDVTTFNVLVADDGTAKVVDFGISRAIGEGTVTEARVVVGTPAFLSPEVASGHGAVFASDVYSLGATLYAALEGHPPFGTADDNPYALLRRVAEGQVAPPRFPGPLGDVLGRVLRRDPAERPTMAETYGLLDAVVQGLPLPGAEPPEDARLSGELPPPEDARPTGEAPPPEDTRQISQAPPPEGTRSPEDTRPIDQTPPPEDTRPIGQAPPPDRPADGTRSLPVPRGVPWRKVALATGAAALVAVGVVVGVSLRSDPPAGDAQPAPTSTSASTTSTPPPAGCAALLRVTNSWPDGYQAEVVVRNASDRALAGWTLTWPQPAANVINNLWNGVLTKGAGSVTVTSADYNAALPVDGTTTLGFTAGGPAAEPPDVTCTSGG</sequence>
<dbReference type="PANTHER" id="PTHR43289">
    <property type="entry name" value="MITOGEN-ACTIVATED PROTEIN KINASE KINASE KINASE 20-RELATED"/>
    <property type="match status" value="1"/>
</dbReference>
<dbReference type="GO" id="GO:0005524">
    <property type="term" value="F:ATP binding"/>
    <property type="evidence" value="ECO:0007669"/>
    <property type="project" value="UniProtKB-KW"/>
</dbReference>
<evidence type="ECO:0000256" key="1">
    <source>
        <dbReference type="ARBA" id="ARBA00012513"/>
    </source>
</evidence>
<dbReference type="InterPro" id="IPR008965">
    <property type="entry name" value="CBM2/CBM3_carb-bd_dom_sf"/>
</dbReference>
<dbReference type="PROSITE" id="PS50011">
    <property type="entry name" value="PROTEIN_KINASE_DOM"/>
    <property type="match status" value="1"/>
</dbReference>
<keyword evidence="5 10" id="KW-0418">Kinase</keyword>
<keyword evidence="4" id="KW-0547">Nucleotide-binding</keyword>
<keyword evidence="6" id="KW-0067">ATP-binding</keyword>
<protein>
    <recommendedName>
        <fullName evidence="1">non-specific serine/threonine protein kinase</fullName>
        <ecNumber evidence="1">2.7.11.1</ecNumber>
    </recommendedName>
</protein>
<dbReference type="Proteomes" id="UP001141259">
    <property type="component" value="Unassembled WGS sequence"/>
</dbReference>
<feature type="compositionally biased region" description="Low complexity" evidence="7">
    <location>
        <begin position="395"/>
        <end position="406"/>
    </location>
</feature>
<dbReference type="InterPro" id="IPR000719">
    <property type="entry name" value="Prot_kinase_dom"/>
</dbReference>
<dbReference type="Gene3D" id="3.30.200.20">
    <property type="entry name" value="Phosphorylase Kinase, domain 1"/>
    <property type="match status" value="1"/>
</dbReference>
<dbReference type="RefSeq" id="WP_259625018.1">
    <property type="nucleotide sequence ID" value="NZ_JANYMP010000010.1"/>
</dbReference>
<evidence type="ECO:0000256" key="6">
    <source>
        <dbReference type="ARBA" id="ARBA00022840"/>
    </source>
</evidence>
<dbReference type="SUPFAM" id="SSF49384">
    <property type="entry name" value="Carbohydrate-binding domain"/>
    <property type="match status" value="1"/>
</dbReference>
<dbReference type="GO" id="GO:0004674">
    <property type="term" value="F:protein serine/threonine kinase activity"/>
    <property type="evidence" value="ECO:0007669"/>
    <property type="project" value="UniProtKB-KW"/>
</dbReference>
<feature type="region of interest" description="Disordered" evidence="7">
    <location>
        <begin position="387"/>
        <end position="411"/>
    </location>
</feature>
<dbReference type="Gene3D" id="2.60.40.290">
    <property type="match status" value="1"/>
</dbReference>
<dbReference type="GO" id="GO:0030247">
    <property type="term" value="F:polysaccharide binding"/>
    <property type="evidence" value="ECO:0007669"/>
    <property type="project" value="UniProtKB-UniRule"/>
</dbReference>
<comment type="caution">
    <text evidence="10">The sequence shown here is derived from an EMBL/GenBank/DDBJ whole genome shotgun (WGS) entry which is preliminary data.</text>
</comment>
<feature type="region of interest" description="Disordered" evidence="7">
    <location>
        <begin position="269"/>
        <end position="356"/>
    </location>
</feature>
<dbReference type="CDD" id="cd14014">
    <property type="entry name" value="STKc_PknB_like"/>
    <property type="match status" value="1"/>
</dbReference>
<feature type="domain" description="CBM2" evidence="9">
    <location>
        <begin position="406"/>
        <end position="509"/>
    </location>
</feature>
<dbReference type="InterPro" id="IPR012291">
    <property type="entry name" value="CBM2_carb-bd_dom_sf"/>
</dbReference>
<keyword evidence="3" id="KW-0808">Transferase</keyword>
<gene>
    <name evidence="10" type="ORF">NZH93_21885</name>
</gene>
<dbReference type="Gene3D" id="1.10.510.10">
    <property type="entry name" value="Transferase(Phosphotransferase) domain 1"/>
    <property type="match status" value="1"/>
</dbReference>
<evidence type="ECO:0000256" key="5">
    <source>
        <dbReference type="ARBA" id="ARBA00022777"/>
    </source>
</evidence>
<evidence type="ECO:0000256" key="2">
    <source>
        <dbReference type="ARBA" id="ARBA00022527"/>
    </source>
</evidence>
<keyword evidence="2" id="KW-0723">Serine/threonine-protein kinase</keyword>
<evidence type="ECO:0000256" key="3">
    <source>
        <dbReference type="ARBA" id="ARBA00022679"/>
    </source>
</evidence>
<evidence type="ECO:0000313" key="11">
    <source>
        <dbReference type="Proteomes" id="UP001141259"/>
    </source>
</evidence>
<dbReference type="GO" id="GO:0004553">
    <property type="term" value="F:hydrolase activity, hydrolyzing O-glycosyl compounds"/>
    <property type="evidence" value="ECO:0007669"/>
    <property type="project" value="InterPro"/>
</dbReference>
<dbReference type="GO" id="GO:0005975">
    <property type="term" value="P:carbohydrate metabolic process"/>
    <property type="evidence" value="ECO:0007669"/>
    <property type="project" value="InterPro"/>
</dbReference>
<feature type="domain" description="Protein kinase" evidence="8">
    <location>
        <begin position="12"/>
        <end position="266"/>
    </location>
</feature>
<evidence type="ECO:0000256" key="4">
    <source>
        <dbReference type="ARBA" id="ARBA00022741"/>
    </source>
</evidence>
<dbReference type="PROSITE" id="PS51173">
    <property type="entry name" value="CBM2"/>
    <property type="match status" value="1"/>
</dbReference>